<keyword evidence="4" id="KW-1185">Reference proteome</keyword>
<proteinExistence type="predicted"/>
<dbReference type="InterPro" id="IPR050769">
    <property type="entry name" value="NAT_camello-type"/>
</dbReference>
<dbReference type="EC" id="2.3.-.-" evidence="3"/>
<dbReference type="EMBL" id="JBHRUJ010000017">
    <property type="protein sequence ID" value="MFC3212492.1"/>
    <property type="molecule type" value="Genomic_DNA"/>
</dbReference>
<dbReference type="Proteomes" id="UP001595625">
    <property type="component" value="Unassembled WGS sequence"/>
</dbReference>
<dbReference type="Gene3D" id="3.40.630.30">
    <property type="match status" value="1"/>
</dbReference>
<protein>
    <submittedName>
        <fullName evidence="3">GNAT family N-acetyltransferase</fullName>
        <ecNumber evidence="3">2.3.-.-</ecNumber>
    </submittedName>
</protein>
<keyword evidence="1 3" id="KW-0808">Transferase</keyword>
<reference evidence="4" key="1">
    <citation type="journal article" date="2019" name="Int. J. Syst. Evol. Microbiol.">
        <title>The Global Catalogue of Microorganisms (GCM) 10K type strain sequencing project: providing services to taxonomists for standard genome sequencing and annotation.</title>
        <authorList>
            <consortium name="The Broad Institute Genomics Platform"/>
            <consortium name="The Broad Institute Genome Sequencing Center for Infectious Disease"/>
            <person name="Wu L."/>
            <person name="Ma J."/>
        </authorList>
    </citation>
    <scope>NUCLEOTIDE SEQUENCE [LARGE SCALE GENOMIC DNA]</scope>
    <source>
        <strain evidence="4">CCM 320</strain>
    </source>
</reference>
<dbReference type="SUPFAM" id="SSF55729">
    <property type="entry name" value="Acyl-CoA N-acyltransferases (Nat)"/>
    <property type="match status" value="1"/>
</dbReference>
<comment type="caution">
    <text evidence="3">The sequence shown here is derived from an EMBL/GenBank/DDBJ whole genome shotgun (WGS) entry which is preliminary data.</text>
</comment>
<dbReference type="PROSITE" id="PS51186">
    <property type="entry name" value="GNAT"/>
    <property type="match status" value="1"/>
</dbReference>
<dbReference type="PANTHER" id="PTHR13947">
    <property type="entry name" value="GNAT FAMILY N-ACETYLTRANSFERASE"/>
    <property type="match status" value="1"/>
</dbReference>
<dbReference type="PANTHER" id="PTHR13947:SF37">
    <property type="entry name" value="LD18367P"/>
    <property type="match status" value="1"/>
</dbReference>
<organism evidence="3 4">
    <name type="scientific">Planomicrobium okeanokoites</name>
    <name type="common">Planococcus okeanokoites</name>
    <name type="synonym">Flavobacterium okeanokoites</name>
    <dbReference type="NCBI Taxonomy" id="244"/>
    <lineage>
        <taxon>Bacteria</taxon>
        <taxon>Bacillati</taxon>
        <taxon>Bacillota</taxon>
        <taxon>Bacilli</taxon>
        <taxon>Bacillales</taxon>
        <taxon>Caryophanaceae</taxon>
        <taxon>Planomicrobium</taxon>
    </lineage>
</organism>
<dbReference type="CDD" id="cd04301">
    <property type="entry name" value="NAT_SF"/>
    <property type="match status" value="1"/>
</dbReference>
<accession>A0ABV7KSL9</accession>
<dbReference type="GO" id="GO:0016746">
    <property type="term" value="F:acyltransferase activity"/>
    <property type="evidence" value="ECO:0007669"/>
    <property type="project" value="UniProtKB-KW"/>
</dbReference>
<evidence type="ECO:0000259" key="2">
    <source>
        <dbReference type="PROSITE" id="PS51186"/>
    </source>
</evidence>
<sequence>MNINNLQQSMQIVLITEQYEEAARQLILDGLEERFGFLDHSFNPDLRNIIRNYSRNGDVFLVGLEDNKVVCTGALTKESETAGRIQRMSVKKSHRRDGLAESMLRKLEETARQQGYKKLVLETNNEWHSAIEFYKKMGYGVDWKDSERSHFVKLLG</sequence>
<keyword evidence="3" id="KW-0012">Acyltransferase</keyword>
<evidence type="ECO:0000313" key="4">
    <source>
        <dbReference type="Proteomes" id="UP001595625"/>
    </source>
</evidence>
<evidence type="ECO:0000313" key="3">
    <source>
        <dbReference type="EMBL" id="MFC3212492.1"/>
    </source>
</evidence>
<dbReference type="InterPro" id="IPR000182">
    <property type="entry name" value="GNAT_dom"/>
</dbReference>
<gene>
    <name evidence="3" type="ORF">ACFOEJ_15485</name>
</gene>
<dbReference type="RefSeq" id="WP_117312989.1">
    <property type="nucleotide sequence ID" value="NZ_CANNGD010000001.1"/>
</dbReference>
<dbReference type="Pfam" id="PF00583">
    <property type="entry name" value="Acetyltransf_1"/>
    <property type="match status" value="1"/>
</dbReference>
<name>A0ABV7KSL9_PLAOK</name>
<feature type="domain" description="N-acetyltransferase" evidence="2">
    <location>
        <begin position="14"/>
        <end position="156"/>
    </location>
</feature>
<dbReference type="InterPro" id="IPR016181">
    <property type="entry name" value="Acyl_CoA_acyltransferase"/>
</dbReference>
<evidence type="ECO:0000256" key="1">
    <source>
        <dbReference type="ARBA" id="ARBA00022679"/>
    </source>
</evidence>